<dbReference type="InterPro" id="IPR011989">
    <property type="entry name" value="ARM-like"/>
</dbReference>
<proteinExistence type="predicted"/>
<feature type="repeat" description="HEAT" evidence="2">
    <location>
        <begin position="669"/>
        <end position="708"/>
    </location>
</feature>
<keyword evidence="1" id="KW-0677">Repeat</keyword>
<dbReference type="InterPro" id="IPR016024">
    <property type="entry name" value="ARM-type_fold"/>
</dbReference>
<name>W6UQ59_ECHGR</name>
<accession>W6UQ59</accession>
<dbReference type="PANTHER" id="PTHR10648">
    <property type="entry name" value="SERINE/THREONINE-PROTEIN PHOSPHATASE PP2A 65 KDA REGULATORY SUBUNIT"/>
    <property type="match status" value="1"/>
</dbReference>
<dbReference type="InterPro" id="IPR021133">
    <property type="entry name" value="HEAT_type_2"/>
</dbReference>
<reference evidence="5 6" key="1">
    <citation type="journal article" date="2013" name="Nat. Genet.">
        <title>The genome of the hydatid tapeworm Echinococcus granulosus.</title>
        <authorList>
            <person name="Zheng H."/>
            <person name="Zhang W."/>
            <person name="Zhang L."/>
            <person name="Zhang Z."/>
            <person name="Li J."/>
            <person name="Lu G."/>
            <person name="Zhu Y."/>
            <person name="Wang Y."/>
            <person name="Huang Y."/>
            <person name="Liu J."/>
            <person name="Kang H."/>
            <person name="Chen J."/>
            <person name="Wang L."/>
            <person name="Chen A."/>
            <person name="Yu S."/>
            <person name="Gao Z."/>
            <person name="Jin L."/>
            <person name="Gu W."/>
            <person name="Wang Z."/>
            <person name="Zhao L."/>
            <person name="Shi B."/>
            <person name="Wen H."/>
            <person name="Lin R."/>
            <person name="Jones M.K."/>
            <person name="Brejova B."/>
            <person name="Vinar T."/>
            <person name="Zhao G."/>
            <person name="McManus D.P."/>
            <person name="Chen Z."/>
            <person name="Zhou Y."/>
            <person name="Wang S."/>
        </authorList>
    </citation>
    <scope>NUCLEOTIDE SEQUENCE [LARGE SCALE GENOMIC DNA]</scope>
</reference>
<dbReference type="InterPro" id="IPR055231">
    <property type="entry name" value="2AA_helical"/>
</dbReference>
<dbReference type="OMA" id="DCACRSL"/>
<evidence type="ECO:0000313" key="5">
    <source>
        <dbReference type="EMBL" id="EUB55489.1"/>
    </source>
</evidence>
<comment type="caution">
    <text evidence="5">The sequence shown here is derived from an EMBL/GenBank/DDBJ whole genome shotgun (WGS) entry which is preliminary data.</text>
</comment>
<dbReference type="CTD" id="36345378"/>
<feature type="domain" description="Phosphatase 2A Regulatory Subunit A helical" evidence="4">
    <location>
        <begin position="198"/>
        <end position="392"/>
    </location>
</feature>
<dbReference type="PROSITE" id="PS50077">
    <property type="entry name" value="HEAT_REPEAT"/>
    <property type="match status" value="3"/>
</dbReference>
<dbReference type="InterPro" id="IPR051023">
    <property type="entry name" value="PP2A_Regulatory_Subunit_A"/>
</dbReference>
<dbReference type="GO" id="GO:0000159">
    <property type="term" value="C:protein phosphatase type 2A complex"/>
    <property type="evidence" value="ECO:0007669"/>
    <property type="project" value="TreeGrafter"/>
</dbReference>
<dbReference type="GO" id="GO:0019888">
    <property type="term" value="F:protein phosphatase regulator activity"/>
    <property type="evidence" value="ECO:0007669"/>
    <property type="project" value="TreeGrafter"/>
</dbReference>
<dbReference type="Pfam" id="PF13646">
    <property type="entry name" value="HEAT_2"/>
    <property type="match status" value="1"/>
</dbReference>
<organism evidence="5 6">
    <name type="scientific">Echinococcus granulosus</name>
    <name type="common">Hydatid tapeworm</name>
    <dbReference type="NCBI Taxonomy" id="6210"/>
    <lineage>
        <taxon>Eukaryota</taxon>
        <taxon>Metazoa</taxon>
        <taxon>Spiralia</taxon>
        <taxon>Lophotrochozoa</taxon>
        <taxon>Platyhelminthes</taxon>
        <taxon>Cestoda</taxon>
        <taxon>Eucestoda</taxon>
        <taxon>Cyclophyllidea</taxon>
        <taxon>Taeniidae</taxon>
        <taxon>Echinococcus</taxon>
        <taxon>Echinococcus granulosus group</taxon>
    </lineage>
</organism>
<dbReference type="AlphaFoldDB" id="W6UQ59"/>
<dbReference type="Pfam" id="PF22956">
    <property type="entry name" value="VPS15-like_hel"/>
    <property type="match status" value="1"/>
</dbReference>
<dbReference type="RefSeq" id="XP_024346685.1">
    <property type="nucleotide sequence ID" value="XM_024498912.1"/>
</dbReference>
<dbReference type="Pfam" id="PF02985">
    <property type="entry name" value="HEAT"/>
    <property type="match status" value="1"/>
</dbReference>
<dbReference type="Proteomes" id="UP000019149">
    <property type="component" value="Unassembled WGS sequence"/>
</dbReference>
<dbReference type="STRING" id="6210.W6UQ59"/>
<dbReference type="KEGG" id="egl:EGR_09663"/>
<feature type="region of interest" description="Disordered" evidence="3">
    <location>
        <begin position="639"/>
        <end position="658"/>
    </location>
</feature>
<evidence type="ECO:0000256" key="2">
    <source>
        <dbReference type="PROSITE-ProRule" id="PRU00103"/>
    </source>
</evidence>
<feature type="repeat" description="HEAT" evidence="2">
    <location>
        <begin position="227"/>
        <end position="265"/>
    </location>
</feature>
<dbReference type="SUPFAM" id="SSF48371">
    <property type="entry name" value="ARM repeat"/>
    <property type="match status" value="1"/>
</dbReference>
<keyword evidence="6" id="KW-1185">Reference proteome</keyword>
<dbReference type="InterPro" id="IPR000357">
    <property type="entry name" value="HEAT"/>
</dbReference>
<gene>
    <name evidence="5" type="ORF">EGR_09663</name>
</gene>
<sequence length="832" mass="90190">MSVVEAVLQTLSTLKFESTSAEQSDPRPTAFDNETLETAEKLRVFQSLPTIAKNLGVEECQKTLVPMLGDLVQKAIGAGDDEVLMVIAQKLPDLADVLGSDGEGASSLIPIISDILVFVEEIVVVQAAADAFCAILPHLSAEQIDKKALPLIRKLHEEDLFCASRKVVSKVMTTCYPLVPAKVQSELKCRLIHLADNEDEVPLVRSAAIYQLVTLAHLIGNEFKAELSPLLAGLVGDSQRIVRAACVEPILELGKMLNNNETTEYETMVQASLDKLNEDGSRDTRRALASNMAELQKIAISRGGSSKSLHTMMMNLLEDNEVETRRIAASQFKDFCLASPKDVQTDFLLPRLQEHLNMEREERVRSELVCCAVGLLPSARVEDCLPLVRPILAFLNHNLDQPKQYVFEYFSQLMSFIPSSEIQLTILPSLVNLWQGKNWRVRLGVVQSLPYLFATLPESCLRETILPSTLAWLLDPTWAVRDCACRSLARLLSVCPSAATDAIMGTGGGGGDKDVGTGVTSSPPSATISSSIVGSVTSASALTSADASGDAGNTGAGVGVGGAISIATLTANAAARGLRALASDSNYHLRQIFILAVQALWGPGIPEEPSYSALGDLSPNVGLISPALLYDFALHHHRQQRQPQQQQGKTPDKCAPPPAGLPAAGLQTCLQLLLQLLTADPVPNVRFAAARALVIISASLDAKATQKQVIPALKKVLEEEKDFDVRFYAQDALKVCAMSCRHRGGGAWFGLDSMKKFTFLMTGNAFDWGAFNPEMSSDWTRCSTLLEAARRYFAKRQGDEGEREYQRKRHMSSRCRGAVASGSLAFIHSEGH</sequence>
<evidence type="ECO:0000313" key="6">
    <source>
        <dbReference type="Proteomes" id="UP000019149"/>
    </source>
</evidence>
<dbReference type="GeneID" id="36345378"/>
<dbReference type="Gene3D" id="1.25.10.10">
    <property type="entry name" value="Leucine-rich Repeat Variant"/>
    <property type="match status" value="1"/>
</dbReference>
<dbReference type="PANTHER" id="PTHR10648:SF4">
    <property type="entry name" value="PROTEIN PHOSPHATASE 2 (FORMERLY 2A), REGULATORY SUBUNIT A, BETA ISOFORM-RELATED"/>
    <property type="match status" value="1"/>
</dbReference>
<dbReference type="GO" id="GO:0005634">
    <property type="term" value="C:nucleus"/>
    <property type="evidence" value="ECO:0007669"/>
    <property type="project" value="TreeGrafter"/>
</dbReference>
<evidence type="ECO:0000256" key="1">
    <source>
        <dbReference type="ARBA" id="ARBA00022737"/>
    </source>
</evidence>
<protein>
    <submittedName>
        <fullName evidence="5">Serine/threonine-protein phosphatase 2A regulatory subunit A alpha isoform</fullName>
    </submittedName>
</protein>
<dbReference type="EMBL" id="APAU02000159">
    <property type="protein sequence ID" value="EUB55489.1"/>
    <property type="molecule type" value="Genomic_DNA"/>
</dbReference>
<evidence type="ECO:0000256" key="3">
    <source>
        <dbReference type="SAM" id="MobiDB-lite"/>
    </source>
</evidence>
<dbReference type="OrthoDB" id="6249293at2759"/>
<dbReference type="GO" id="GO:0005829">
    <property type="term" value="C:cytosol"/>
    <property type="evidence" value="ECO:0007669"/>
    <property type="project" value="TreeGrafter"/>
</dbReference>
<evidence type="ECO:0000259" key="4">
    <source>
        <dbReference type="Pfam" id="PF22956"/>
    </source>
</evidence>
<feature type="repeat" description="HEAT" evidence="2">
    <location>
        <begin position="426"/>
        <end position="464"/>
    </location>
</feature>